<protein>
    <submittedName>
        <fullName evidence="1">Uncharacterized protein</fullName>
    </submittedName>
</protein>
<proteinExistence type="predicted"/>
<sequence>MACAFNFSTQAALFREGNPEMSAEDRTDIVRFHNNALRAGSATAKISQQHVGAARMTTHCVGIGSPVNFYRLGRQTVGAGVGDDHV</sequence>
<comment type="caution">
    <text evidence="1">The sequence shown here is derived from an EMBL/GenBank/DDBJ whole genome shotgun (WGS) entry which is preliminary data.</text>
</comment>
<organism evidence="1 2">
    <name type="scientific">Phanerochaete sordida</name>
    <dbReference type="NCBI Taxonomy" id="48140"/>
    <lineage>
        <taxon>Eukaryota</taxon>
        <taxon>Fungi</taxon>
        <taxon>Dikarya</taxon>
        <taxon>Basidiomycota</taxon>
        <taxon>Agaricomycotina</taxon>
        <taxon>Agaricomycetes</taxon>
        <taxon>Polyporales</taxon>
        <taxon>Phanerochaetaceae</taxon>
        <taxon>Phanerochaete</taxon>
    </lineage>
</organism>
<dbReference type="AlphaFoldDB" id="A0A9P3GSB6"/>
<evidence type="ECO:0000313" key="1">
    <source>
        <dbReference type="EMBL" id="GJF00282.1"/>
    </source>
</evidence>
<name>A0A9P3GSB6_9APHY</name>
<dbReference type="Proteomes" id="UP000703269">
    <property type="component" value="Unassembled WGS sequence"/>
</dbReference>
<reference evidence="1 2" key="1">
    <citation type="submission" date="2021-08" db="EMBL/GenBank/DDBJ databases">
        <title>Draft Genome Sequence of Phanerochaete sordida strain YK-624.</title>
        <authorList>
            <person name="Mori T."/>
            <person name="Dohra H."/>
            <person name="Suzuki T."/>
            <person name="Kawagishi H."/>
            <person name="Hirai H."/>
        </authorList>
    </citation>
    <scope>NUCLEOTIDE SEQUENCE [LARGE SCALE GENOMIC DNA]</scope>
    <source>
        <strain evidence="1 2">YK-624</strain>
    </source>
</reference>
<evidence type="ECO:0000313" key="2">
    <source>
        <dbReference type="Proteomes" id="UP000703269"/>
    </source>
</evidence>
<keyword evidence="2" id="KW-1185">Reference proteome</keyword>
<dbReference type="EMBL" id="BPQB01000144">
    <property type="protein sequence ID" value="GJF00282.1"/>
    <property type="molecule type" value="Genomic_DNA"/>
</dbReference>
<accession>A0A9P3GSB6</accession>
<gene>
    <name evidence="1" type="ORF">PsYK624_165660</name>
</gene>